<gene>
    <name evidence="1" type="ORF">GLUCOINTEAF2_0203537</name>
</gene>
<dbReference type="AntiFam" id="ANF00009">
    <property type="entry name" value="Shadow ORF (opposite transposase protein)"/>
</dbReference>
<comment type="caution">
    <text evidence="1">The sequence shown here is derived from an EMBL/GenBank/DDBJ whole genome shotgun (WGS) entry which is preliminary data.</text>
</comment>
<dbReference type="EMBL" id="JUFX02000254">
    <property type="protein sequence ID" value="KPH85218.1"/>
    <property type="molecule type" value="Genomic_DNA"/>
</dbReference>
<name>A0A0N1FIE8_9PROT</name>
<dbReference type="Proteomes" id="UP000031553">
    <property type="component" value="Unassembled WGS sequence"/>
</dbReference>
<evidence type="ECO:0000313" key="1">
    <source>
        <dbReference type="EMBL" id="KPH85218.1"/>
    </source>
</evidence>
<evidence type="ECO:0000313" key="2">
    <source>
        <dbReference type="Proteomes" id="UP000031553"/>
    </source>
</evidence>
<sequence>MDQRLISRGLSLPDGLFKGVEHELGGHGGRDLPAHDPAGEHINDKRHIDHAIPGLDIGEVRDPELVGSLRLELPVDPVIGTGTRRIRTGRDDLPASDHPLQAHLPHQALDSAARDLPSFALQAVPDFARTINTTVVVPDPTDMRHQIPITLCSYAGSGRISRYGRLMIKRGRGNRQNATDWLDPIIGTTGFNKCDHLRNGRSSSACAK</sequence>
<reference evidence="1 2" key="1">
    <citation type="submission" date="2015-07" db="EMBL/GenBank/DDBJ databases">
        <title>Draft Genome Sequence of Komagataeibacter intermedius Strain AF2, Isolated from Kombucha Tea.</title>
        <authorList>
            <person name="Santos R.A."/>
            <person name="Berretta A.A."/>
            <person name="Barud H.S."/>
            <person name="Ribeiro S.J."/>
            <person name="Gonzalez-Garcia L.N."/>
            <person name="Zucchi T.D."/>
            <person name="Goldman G.H."/>
            <person name="Riano-Pachon D.M."/>
        </authorList>
    </citation>
    <scope>NUCLEOTIDE SEQUENCE [LARGE SCALE GENOMIC DNA]</scope>
    <source>
        <strain evidence="1 2">AF2</strain>
    </source>
</reference>
<proteinExistence type="predicted"/>
<accession>A0A0N1FIE8</accession>
<organism evidence="1 2">
    <name type="scientific">Komagataeibacter intermedius AF2</name>
    <dbReference type="NCBI Taxonomy" id="1458464"/>
    <lineage>
        <taxon>Bacteria</taxon>
        <taxon>Pseudomonadati</taxon>
        <taxon>Pseudomonadota</taxon>
        <taxon>Alphaproteobacteria</taxon>
        <taxon>Acetobacterales</taxon>
        <taxon>Acetobacteraceae</taxon>
        <taxon>Komagataeibacter</taxon>
    </lineage>
</organism>
<protein>
    <submittedName>
        <fullName evidence="1">Uncharacterized protein</fullName>
    </submittedName>
</protein>
<dbReference type="AlphaFoldDB" id="A0A0N1FIE8"/>